<evidence type="ECO:0000256" key="1">
    <source>
        <dbReference type="SAM" id="MobiDB-lite"/>
    </source>
</evidence>
<protein>
    <submittedName>
        <fullName evidence="3">Protein of unassigned function</fullName>
    </submittedName>
</protein>
<organism evidence="3 4">
    <name type="scientific">Methylobacterium oryzae CBMB20</name>
    <dbReference type="NCBI Taxonomy" id="693986"/>
    <lineage>
        <taxon>Bacteria</taxon>
        <taxon>Pseudomonadati</taxon>
        <taxon>Pseudomonadota</taxon>
        <taxon>Alphaproteobacteria</taxon>
        <taxon>Hyphomicrobiales</taxon>
        <taxon>Methylobacteriaceae</taxon>
        <taxon>Methylobacterium</taxon>
    </lineage>
</organism>
<name>A0A089Q5X2_9HYPH</name>
<dbReference type="Proteomes" id="UP000029492">
    <property type="component" value="Chromosome"/>
</dbReference>
<dbReference type="PROSITE" id="PS50943">
    <property type="entry name" value="HTH_CROC1"/>
    <property type="match status" value="1"/>
</dbReference>
<sequence length="97" mass="10141">MITAAQIRAGRGLLKWTQGVLASRAAVSVVTLNMIESEQVQPRNRTLAAIRTVLEGAGIRFVGDDQEGYGAILRPAPATGSGDAQAQKSPARRTAPG</sequence>
<dbReference type="GO" id="GO:0003677">
    <property type="term" value="F:DNA binding"/>
    <property type="evidence" value="ECO:0007669"/>
    <property type="project" value="InterPro"/>
</dbReference>
<gene>
    <name evidence="3" type="ORF">MOC_2204</name>
</gene>
<dbReference type="SUPFAM" id="SSF47413">
    <property type="entry name" value="lambda repressor-like DNA-binding domains"/>
    <property type="match status" value="1"/>
</dbReference>
<dbReference type="EMBL" id="CP003811">
    <property type="protein sequence ID" value="AIQ89959.1"/>
    <property type="molecule type" value="Genomic_DNA"/>
</dbReference>
<proteinExistence type="predicted"/>
<dbReference type="STRING" id="693986.MOC_2204"/>
<evidence type="ECO:0000313" key="3">
    <source>
        <dbReference type="EMBL" id="AIQ89959.1"/>
    </source>
</evidence>
<dbReference type="Gene3D" id="1.10.260.40">
    <property type="entry name" value="lambda repressor-like DNA-binding domains"/>
    <property type="match status" value="1"/>
</dbReference>
<accession>A0A089Q5X2</accession>
<dbReference type="InterPro" id="IPR001387">
    <property type="entry name" value="Cro/C1-type_HTH"/>
</dbReference>
<dbReference type="KEGG" id="mor:MOC_2204"/>
<keyword evidence="4" id="KW-1185">Reference proteome</keyword>
<dbReference type="AlphaFoldDB" id="A0A089Q5X2"/>
<evidence type="ECO:0000313" key="4">
    <source>
        <dbReference type="Proteomes" id="UP000029492"/>
    </source>
</evidence>
<evidence type="ECO:0000259" key="2">
    <source>
        <dbReference type="PROSITE" id="PS50943"/>
    </source>
</evidence>
<dbReference type="InterPro" id="IPR010982">
    <property type="entry name" value="Lambda_DNA-bd_dom_sf"/>
</dbReference>
<feature type="domain" description="HTH cro/C1-type" evidence="2">
    <location>
        <begin position="7"/>
        <end position="61"/>
    </location>
</feature>
<dbReference type="HOGENOM" id="CLU_066192_28_5_5"/>
<dbReference type="eggNOG" id="COG1396">
    <property type="taxonomic scope" value="Bacteria"/>
</dbReference>
<reference evidence="3 4" key="1">
    <citation type="journal article" date="2014" name="PLoS ONE">
        <title>Genome Information of Methylobacterium oryzae, a Plant-Probiotic Methylotroph in the Phyllosphere.</title>
        <authorList>
            <person name="Kwak M.J."/>
            <person name="Jeong H."/>
            <person name="Madhaiyan M."/>
            <person name="Lee Y."/>
            <person name="Sa T.M."/>
            <person name="Oh T.K."/>
            <person name="Kim J.F."/>
        </authorList>
    </citation>
    <scope>NUCLEOTIDE SEQUENCE [LARGE SCALE GENOMIC DNA]</scope>
    <source>
        <strain evidence="3 4">CBMB20</strain>
    </source>
</reference>
<feature type="region of interest" description="Disordered" evidence="1">
    <location>
        <begin position="72"/>
        <end position="97"/>
    </location>
</feature>
<dbReference type="GeneID" id="96604513"/>
<dbReference type="RefSeq" id="WP_043756991.1">
    <property type="nucleotide sequence ID" value="NZ_CP003811.1"/>
</dbReference>